<proteinExistence type="predicted"/>
<dbReference type="RefSeq" id="WP_092101806.1">
    <property type="nucleotide sequence ID" value="NZ_CP047198.1"/>
</dbReference>
<reference evidence="1 2" key="1">
    <citation type="submission" date="2021-06" db="EMBL/GenBank/DDBJ databases">
        <title>FDA dAtabase for Regulatory Grade micrObial Sequences (FDA-ARGOS): Supporting development and validation of Infectious Disease Dx tests.</title>
        <authorList>
            <person name="Sproer C."/>
            <person name="Gronow S."/>
            <person name="Severitt S."/>
            <person name="Schroder I."/>
            <person name="Tallon L."/>
            <person name="Sadzewicz L."/>
            <person name="Zhao X."/>
            <person name="Boylan J."/>
            <person name="Ott S."/>
            <person name="Bowen H."/>
            <person name="Vavikolanu K."/>
            <person name="Mehta A."/>
            <person name="Aluvathingal J."/>
            <person name="Nadendla S."/>
            <person name="Lowell S."/>
            <person name="Myers T."/>
            <person name="Yan Y."/>
        </authorList>
    </citation>
    <scope>NUCLEOTIDE SEQUENCE [LARGE SCALE GENOMIC DNA]</scope>
    <source>
        <strain evidence="1 2">FDAARGOS 1425</strain>
    </source>
</reference>
<keyword evidence="2" id="KW-1185">Reference proteome</keyword>
<sequence length="132" mass="15004">MAEQHETRDLWNIALENLTDTQLEEHQRQCWDRSNNIDQERQRRQALPYVWANETQIIKSLRTALGNAPEAGAPWKQPENITGAYIDGDIVTFEGKKWQATGDGAIMLAPQAVHPIMGRRWVPVTGQVAETN</sequence>
<evidence type="ECO:0008006" key="3">
    <source>
        <dbReference type="Google" id="ProtNLM"/>
    </source>
</evidence>
<gene>
    <name evidence="1" type="ORF">I6L55_08340</name>
</gene>
<organism evidence="1 2">
    <name type="scientific">Corynebacterium coyleae</name>
    <dbReference type="NCBI Taxonomy" id="53374"/>
    <lineage>
        <taxon>Bacteria</taxon>
        <taxon>Bacillati</taxon>
        <taxon>Actinomycetota</taxon>
        <taxon>Actinomycetes</taxon>
        <taxon>Mycobacteriales</taxon>
        <taxon>Corynebacteriaceae</taxon>
        <taxon>Corynebacterium</taxon>
    </lineage>
</organism>
<protein>
    <recommendedName>
        <fullName evidence="3">DUF2924 domain-containing protein</fullName>
    </recommendedName>
</protein>
<evidence type="ECO:0000313" key="2">
    <source>
        <dbReference type="Proteomes" id="UP000683520"/>
    </source>
</evidence>
<accession>A0ABX8KSQ6</accession>
<evidence type="ECO:0000313" key="1">
    <source>
        <dbReference type="EMBL" id="QXB17900.1"/>
    </source>
</evidence>
<dbReference type="Proteomes" id="UP000683520">
    <property type="component" value="Chromosome"/>
</dbReference>
<name>A0ABX8KSQ6_9CORY</name>
<dbReference type="EMBL" id="CP077302">
    <property type="protein sequence ID" value="QXB17900.1"/>
    <property type="molecule type" value="Genomic_DNA"/>
</dbReference>
<dbReference type="GeneID" id="92750186"/>